<keyword evidence="10" id="KW-1185">Reference proteome</keyword>
<sequence>MSKRFIHSINYMRGLCMLGVIAIHIGSVAIVNPSPNLGLVAVLEILSRFSVPAFFFLSAFGMFYSQPLQQPFIYTEYLKRRLRTVFIPYITWSLFYMVYVSILSHNFNLFQPYSFIKTLWYGLAMYHIYFLVILLWFYLLMPLWRPLLRVMSRKPWFSFSLLFAVNMVFNFYSSYIWTLHSPSPLLQDAFNYRLNYIVLHYVFIFMFGAFTAEHFQTITDWISHHALLINIFQAVTTAGMLAAYYGIMYYLQYDPLSAVFTIHQLSPIGMAYTVSTMLFLLYWWECRPVPSFIHRLFNMLGNYSYPIYLVHPIFLSLCTGLAAHFHLYLRAIHIIIIYGIVTILSAGYAALINKANLPHWITICLKGK</sequence>
<evidence type="ECO:0000259" key="8">
    <source>
        <dbReference type="Pfam" id="PF01757"/>
    </source>
</evidence>
<feature type="transmembrane region" description="Helical" evidence="7">
    <location>
        <begin position="331"/>
        <end position="351"/>
    </location>
</feature>
<name>A0A0J6WWL1_9FIRM</name>
<evidence type="ECO:0000256" key="2">
    <source>
        <dbReference type="ARBA" id="ARBA00007400"/>
    </source>
</evidence>
<dbReference type="RefSeq" id="WP_048514552.1">
    <property type="nucleotide sequence ID" value="NZ_FUXD01000030.1"/>
</dbReference>
<keyword evidence="5 7" id="KW-1133">Transmembrane helix</keyword>
<evidence type="ECO:0000256" key="5">
    <source>
        <dbReference type="ARBA" id="ARBA00022989"/>
    </source>
</evidence>
<feature type="transmembrane region" description="Helical" evidence="7">
    <location>
        <begin position="85"/>
        <end position="104"/>
    </location>
</feature>
<feature type="transmembrane region" description="Helical" evidence="7">
    <location>
        <begin position="124"/>
        <end position="144"/>
    </location>
</feature>
<dbReference type="PATRIC" id="fig|1122219.3.peg.1558"/>
<feature type="transmembrane region" description="Helical" evidence="7">
    <location>
        <begin position="227"/>
        <end position="247"/>
    </location>
</feature>
<keyword evidence="3" id="KW-1003">Cell membrane</keyword>
<evidence type="ECO:0000256" key="7">
    <source>
        <dbReference type="SAM" id="Phobius"/>
    </source>
</evidence>
<dbReference type="PANTHER" id="PTHR40074">
    <property type="entry name" value="O-ACETYLTRANSFERASE WECH"/>
    <property type="match status" value="1"/>
</dbReference>
<feature type="transmembrane region" description="Helical" evidence="7">
    <location>
        <begin position="37"/>
        <end position="64"/>
    </location>
</feature>
<feature type="transmembrane region" description="Helical" evidence="7">
    <location>
        <begin position="12"/>
        <end position="31"/>
    </location>
</feature>
<comment type="caution">
    <text evidence="9">The sequence shown here is derived from an EMBL/GenBank/DDBJ whole genome shotgun (WGS) entry which is preliminary data.</text>
</comment>
<dbReference type="GO" id="GO:0005886">
    <property type="term" value="C:plasma membrane"/>
    <property type="evidence" value="ECO:0007669"/>
    <property type="project" value="UniProtKB-SubCell"/>
</dbReference>
<proteinExistence type="inferred from homology"/>
<accession>A0A0J6WWL1</accession>
<feature type="domain" description="Acyltransferase 3" evidence="8">
    <location>
        <begin position="6"/>
        <end position="346"/>
    </location>
</feature>
<gene>
    <name evidence="9" type="ORF">AB840_09230</name>
</gene>
<feature type="transmembrane region" description="Helical" evidence="7">
    <location>
        <begin position="197"/>
        <end position="215"/>
    </location>
</feature>
<evidence type="ECO:0000256" key="6">
    <source>
        <dbReference type="ARBA" id="ARBA00023136"/>
    </source>
</evidence>
<dbReference type="Pfam" id="PF01757">
    <property type="entry name" value="Acyl_transf_3"/>
    <property type="match status" value="1"/>
</dbReference>
<evidence type="ECO:0000256" key="3">
    <source>
        <dbReference type="ARBA" id="ARBA00022475"/>
    </source>
</evidence>
<dbReference type="AlphaFoldDB" id="A0A0J6WWL1"/>
<evidence type="ECO:0000313" key="9">
    <source>
        <dbReference type="EMBL" id="KMO86212.1"/>
    </source>
</evidence>
<feature type="transmembrane region" description="Helical" evidence="7">
    <location>
        <begin position="305"/>
        <end position="325"/>
    </location>
</feature>
<dbReference type="FunCoup" id="A0A0J6WWL1">
    <property type="interactions" value="18"/>
</dbReference>
<comment type="subcellular location">
    <subcellularLocation>
        <location evidence="1">Cell membrane</location>
        <topology evidence="1">Multi-pass membrane protein</topology>
    </subcellularLocation>
</comment>
<feature type="transmembrane region" description="Helical" evidence="7">
    <location>
        <begin position="156"/>
        <end position="177"/>
    </location>
</feature>
<dbReference type="InParanoid" id="A0A0J6WWL1"/>
<comment type="similarity">
    <text evidence="2">Belongs to the acyltransferase 3 family.</text>
</comment>
<reference evidence="9 10" key="1">
    <citation type="submission" date="2015-06" db="EMBL/GenBank/DDBJ databases">
        <title>Draft genome sequence of beer spoilage bacterium Megasphaera cerevisiae type strain 20462.</title>
        <authorList>
            <person name="Kutumbaka K."/>
            <person name="Pasmowitz J."/>
            <person name="Mategko J."/>
            <person name="Reyes D."/>
            <person name="Friedrich A."/>
            <person name="Han S."/>
            <person name="Martens-Habbena W."/>
            <person name="Neal-McKinney J."/>
            <person name="Janagama H.K."/>
            <person name="Nadala C."/>
            <person name="Samadpour M."/>
        </authorList>
    </citation>
    <scope>NUCLEOTIDE SEQUENCE [LARGE SCALE GENOMIC DNA]</scope>
    <source>
        <strain evidence="9 10">DSM 20462</strain>
    </source>
</reference>
<evidence type="ECO:0000313" key="10">
    <source>
        <dbReference type="Proteomes" id="UP000036503"/>
    </source>
</evidence>
<keyword evidence="6 7" id="KW-0472">Membrane</keyword>
<evidence type="ECO:0000256" key="1">
    <source>
        <dbReference type="ARBA" id="ARBA00004651"/>
    </source>
</evidence>
<dbReference type="STRING" id="39029.BSR42_05280"/>
<dbReference type="InterPro" id="IPR002656">
    <property type="entry name" value="Acyl_transf_3_dom"/>
</dbReference>
<feature type="transmembrane region" description="Helical" evidence="7">
    <location>
        <begin position="267"/>
        <end position="284"/>
    </location>
</feature>
<dbReference type="PANTHER" id="PTHR40074:SF2">
    <property type="entry name" value="O-ACETYLTRANSFERASE WECH"/>
    <property type="match status" value="1"/>
</dbReference>
<dbReference type="GO" id="GO:0016413">
    <property type="term" value="F:O-acetyltransferase activity"/>
    <property type="evidence" value="ECO:0007669"/>
    <property type="project" value="TreeGrafter"/>
</dbReference>
<dbReference type="Proteomes" id="UP000036503">
    <property type="component" value="Unassembled WGS sequence"/>
</dbReference>
<dbReference type="GO" id="GO:0009246">
    <property type="term" value="P:enterobacterial common antigen biosynthetic process"/>
    <property type="evidence" value="ECO:0007669"/>
    <property type="project" value="TreeGrafter"/>
</dbReference>
<organism evidence="9 10">
    <name type="scientific">Megasphaera cerevisiae DSM 20462</name>
    <dbReference type="NCBI Taxonomy" id="1122219"/>
    <lineage>
        <taxon>Bacteria</taxon>
        <taxon>Bacillati</taxon>
        <taxon>Bacillota</taxon>
        <taxon>Negativicutes</taxon>
        <taxon>Veillonellales</taxon>
        <taxon>Veillonellaceae</taxon>
        <taxon>Megasphaera</taxon>
    </lineage>
</organism>
<dbReference type="EMBL" id="LEKT01000029">
    <property type="protein sequence ID" value="KMO86212.1"/>
    <property type="molecule type" value="Genomic_DNA"/>
</dbReference>
<evidence type="ECO:0000256" key="4">
    <source>
        <dbReference type="ARBA" id="ARBA00022692"/>
    </source>
</evidence>
<protein>
    <submittedName>
        <fullName evidence="9">Membrane protein</fullName>
    </submittedName>
</protein>
<keyword evidence="4 7" id="KW-0812">Transmembrane</keyword>
<dbReference type="OrthoDB" id="1661854at2"/>